<reference evidence="2" key="1">
    <citation type="submission" date="2023-03" db="EMBL/GenBank/DDBJ databases">
        <title>Emydomyces testavorans Genome Sequence.</title>
        <authorList>
            <person name="Hoyer L."/>
        </authorList>
    </citation>
    <scope>NUCLEOTIDE SEQUENCE</scope>
    <source>
        <strain evidence="2">16-2883</strain>
    </source>
</reference>
<accession>A0AAF0DH09</accession>
<dbReference type="EMBL" id="CP120628">
    <property type="protein sequence ID" value="WEW58509.1"/>
    <property type="molecule type" value="Genomic_DNA"/>
</dbReference>
<evidence type="ECO:0000313" key="2">
    <source>
        <dbReference type="EMBL" id="WEW58509.1"/>
    </source>
</evidence>
<gene>
    <name evidence="2" type="ORF">PRK78_003977</name>
</gene>
<proteinExistence type="predicted"/>
<dbReference type="AlphaFoldDB" id="A0AAF0DH09"/>
<organism evidence="2 3">
    <name type="scientific">Emydomyces testavorans</name>
    <dbReference type="NCBI Taxonomy" id="2070801"/>
    <lineage>
        <taxon>Eukaryota</taxon>
        <taxon>Fungi</taxon>
        <taxon>Dikarya</taxon>
        <taxon>Ascomycota</taxon>
        <taxon>Pezizomycotina</taxon>
        <taxon>Eurotiomycetes</taxon>
        <taxon>Eurotiomycetidae</taxon>
        <taxon>Onygenales</taxon>
        <taxon>Nannizziopsiaceae</taxon>
        <taxon>Emydomyces</taxon>
    </lineage>
</organism>
<keyword evidence="3" id="KW-1185">Reference proteome</keyword>
<evidence type="ECO:0000313" key="3">
    <source>
        <dbReference type="Proteomes" id="UP001219355"/>
    </source>
</evidence>
<evidence type="ECO:0000256" key="1">
    <source>
        <dbReference type="SAM" id="MobiDB-lite"/>
    </source>
</evidence>
<sequence length="189" mass="21292">MPPNSHSGSKSASKIPTLTSTESSSMSNKDGASSPEKPEDRVSPPMNISAPGKWDDLAQSLRNCNWQQLQERFIEAMEERMYFGISVDIEARCLSHGRKLLSSVMRTELTKGLIYTGYIESKKLTLDKDSKREWTTCRIQRSDWKIRSSIVRDRVALPGIFSFSNTDNRLTDASVVKAFENALALLRDD</sequence>
<protein>
    <submittedName>
        <fullName evidence="2">Uncharacterized protein</fullName>
    </submittedName>
</protein>
<name>A0AAF0DH09_9EURO</name>
<feature type="compositionally biased region" description="Polar residues" evidence="1">
    <location>
        <begin position="1"/>
        <end position="31"/>
    </location>
</feature>
<feature type="region of interest" description="Disordered" evidence="1">
    <location>
        <begin position="1"/>
        <end position="52"/>
    </location>
</feature>
<dbReference type="Proteomes" id="UP001219355">
    <property type="component" value="Chromosome 2"/>
</dbReference>